<name>A0A915L863_ROMCU</name>
<evidence type="ECO:0000313" key="2">
    <source>
        <dbReference type="Proteomes" id="UP000887565"/>
    </source>
</evidence>
<protein>
    <submittedName>
        <fullName evidence="3">Uncharacterized protein</fullName>
    </submittedName>
</protein>
<evidence type="ECO:0000256" key="1">
    <source>
        <dbReference type="SAM" id="MobiDB-lite"/>
    </source>
</evidence>
<dbReference type="Proteomes" id="UP000887565">
    <property type="component" value="Unplaced"/>
</dbReference>
<organism evidence="2 3">
    <name type="scientific">Romanomermis culicivorax</name>
    <name type="common">Nematode worm</name>
    <dbReference type="NCBI Taxonomy" id="13658"/>
    <lineage>
        <taxon>Eukaryota</taxon>
        <taxon>Metazoa</taxon>
        <taxon>Ecdysozoa</taxon>
        <taxon>Nematoda</taxon>
        <taxon>Enoplea</taxon>
        <taxon>Dorylaimia</taxon>
        <taxon>Mermithida</taxon>
        <taxon>Mermithoidea</taxon>
        <taxon>Mermithidae</taxon>
        <taxon>Romanomermis</taxon>
    </lineage>
</organism>
<proteinExistence type="predicted"/>
<keyword evidence="2" id="KW-1185">Reference proteome</keyword>
<evidence type="ECO:0000313" key="3">
    <source>
        <dbReference type="WBParaSite" id="nRc.2.0.1.t47002-RA"/>
    </source>
</evidence>
<feature type="compositionally biased region" description="Basic and acidic residues" evidence="1">
    <location>
        <begin position="26"/>
        <end position="35"/>
    </location>
</feature>
<accession>A0A915L863</accession>
<dbReference type="AlphaFoldDB" id="A0A915L863"/>
<feature type="region of interest" description="Disordered" evidence="1">
    <location>
        <begin position="26"/>
        <end position="58"/>
    </location>
</feature>
<sequence length="58" mass="7070">MTSLSKTDDKQVWIIDRLRKKFKSRPDDTHWEKYNRNNRNRNRNLESESESESITAML</sequence>
<dbReference type="WBParaSite" id="nRc.2.0.1.t47002-RA">
    <property type="protein sequence ID" value="nRc.2.0.1.t47002-RA"/>
    <property type="gene ID" value="nRc.2.0.1.g47002"/>
</dbReference>
<reference evidence="3" key="1">
    <citation type="submission" date="2022-11" db="UniProtKB">
        <authorList>
            <consortium name="WormBaseParasite"/>
        </authorList>
    </citation>
    <scope>IDENTIFICATION</scope>
</reference>